<feature type="chain" id="PRO_5045317873" description="Outer-membrane lipoprotein LolB" evidence="13">
    <location>
        <begin position="24"/>
        <end position="194"/>
    </location>
</feature>
<keyword evidence="5" id="KW-0813">Transport</keyword>
<accession>A0ABQ4Q143</accession>
<protein>
    <recommendedName>
        <fullName evidence="4">Outer-membrane lipoprotein LolB</fullName>
    </recommendedName>
</protein>
<evidence type="ECO:0000256" key="2">
    <source>
        <dbReference type="ARBA" id="ARBA00009696"/>
    </source>
</evidence>
<keyword evidence="6 13" id="KW-0732">Signal</keyword>
<sequence>MRLALVASSLALAGCAALPPPGAAPAAAAQRDYHARLELGGRLSVRYQGTQKEESVHGSFVWAQAPERTGVTLLSPLGQTVAVIEAGPAGATMAQPGQPMRVAPDVDTLTAEALGWPLPVAGMREWLQGFATDSDGRRFIASPRRDQVLTHDGWRIHYAAWSDEGRPRRIDLSRSTEQAGEVSIRIVIDSWQAS</sequence>
<name>A0ABQ4Q143_9BURK</name>
<evidence type="ECO:0000256" key="4">
    <source>
        <dbReference type="ARBA" id="ARBA00016202"/>
    </source>
</evidence>
<evidence type="ECO:0000256" key="5">
    <source>
        <dbReference type="ARBA" id="ARBA00022448"/>
    </source>
</evidence>
<evidence type="ECO:0000256" key="3">
    <source>
        <dbReference type="ARBA" id="ARBA00011245"/>
    </source>
</evidence>
<dbReference type="Pfam" id="PF03550">
    <property type="entry name" value="LolB"/>
    <property type="match status" value="1"/>
</dbReference>
<keyword evidence="15" id="KW-1185">Reference proteome</keyword>
<dbReference type="EMBL" id="BPMK01000003">
    <property type="protein sequence ID" value="GIZ50865.1"/>
    <property type="molecule type" value="Genomic_DNA"/>
</dbReference>
<keyword evidence="10" id="KW-0143">Chaperone</keyword>
<gene>
    <name evidence="14" type="ORF">NCCP691_08790</name>
</gene>
<comment type="caution">
    <text evidence="14">The sequence shown here is derived from an EMBL/GenBank/DDBJ whole genome shotgun (WGS) entry which is preliminary data.</text>
</comment>
<feature type="signal peptide" evidence="13">
    <location>
        <begin position="1"/>
        <end position="23"/>
    </location>
</feature>
<evidence type="ECO:0000256" key="6">
    <source>
        <dbReference type="ARBA" id="ARBA00022729"/>
    </source>
</evidence>
<evidence type="ECO:0000256" key="7">
    <source>
        <dbReference type="ARBA" id="ARBA00022927"/>
    </source>
</evidence>
<proteinExistence type="inferred from homology"/>
<dbReference type="Proteomes" id="UP000887222">
    <property type="component" value="Unassembled WGS sequence"/>
</dbReference>
<evidence type="ECO:0000256" key="9">
    <source>
        <dbReference type="ARBA" id="ARBA00023139"/>
    </source>
</evidence>
<evidence type="ECO:0000256" key="1">
    <source>
        <dbReference type="ARBA" id="ARBA00004459"/>
    </source>
</evidence>
<organism evidence="14 15">
    <name type="scientific">Noviherbaspirillum aridicola</name>
    <dbReference type="NCBI Taxonomy" id="2849687"/>
    <lineage>
        <taxon>Bacteria</taxon>
        <taxon>Pseudomonadati</taxon>
        <taxon>Pseudomonadota</taxon>
        <taxon>Betaproteobacteria</taxon>
        <taxon>Burkholderiales</taxon>
        <taxon>Oxalobacteraceae</taxon>
        <taxon>Noviherbaspirillum</taxon>
    </lineage>
</organism>
<keyword evidence="11" id="KW-0998">Cell outer membrane</keyword>
<keyword evidence="8" id="KW-0472">Membrane</keyword>
<evidence type="ECO:0000256" key="12">
    <source>
        <dbReference type="ARBA" id="ARBA00023288"/>
    </source>
</evidence>
<evidence type="ECO:0000256" key="10">
    <source>
        <dbReference type="ARBA" id="ARBA00023186"/>
    </source>
</evidence>
<evidence type="ECO:0000256" key="13">
    <source>
        <dbReference type="SAM" id="SignalP"/>
    </source>
</evidence>
<keyword evidence="7" id="KW-0653">Protein transport</keyword>
<keyword evidence="9" id="KW-0564">Palmitate</keyword>
<evidence type="ECO:0000313" key="15">
    <source>
        <dbReference type="Proteomes" id="UP000887222"/>
    </source>
</evidence>
<dbReference type="InterPro" id="IPR029046">
    <property type="entry name" value="LolA/LolB/LppX"/>
</dbReference>
<evidence type="ECO:0000313" key="14">
    <source>
        <dbReference type="EMBL" id="GIZ50865.1"/>
    </source>
</evidence>
<dbReference type="PROSITE" id="PS51257">
    <property type="entry name" value="PROKAR_LIPOPROTEIN"/>
    <property type="match status" value="1"/>
</dbReference>
<evidence type="ECO:0000256" key="11">
    <source>
        <dbReference type="ARBA" id="ARBA00023237"/>
    </source>
</evidence>
<comment type="subcellular location">
    <subcellularLocation>
        <location evidence="1">Cell outer membrane</location>
        <topology evidence="1">Lipid-anchor</topology>
    </subcellularLocation>
</comment>
<comment type="subunit">
    <text evidence="3">Monomer.</text>
</comment>
<comment type="similarity">
    <text evidence="2">Belongs to the LolB family.</text>
</comment>
<dbReference type="SUPFAM" id="SSF89392">
    <property type="entry name" value="Prokaryotic lipoproteins and lipoprotein localization factors"/>
    <property type="match status" value="1"/>
</dbReference>
<dbReference type="Gene3D" id="2.50.20.10">
    <property type="entry name" value="Lipoprotein localisation LolA/LolB/LppX"/>
    <property type="match status" value="1"/>
</dbReference>
<dbReference type="CDD" id="cd16326">
    <property type="entry name" value="LolB"/>
    <property type="match status" value="1"/>
</dbReference>
<keyword evidence="12" id="KW-0449">Lipoprotein</keyword>
<dbReference type="InterPro" id="IPR004565">
    <property type="entry name" value="OM_lipoprot_LolB"/>
</dbReference>
<reference evidence="14 15" key="1">
    <citation type="journal article" date="2022" name="Int. J. Syst. Evol. Microbiol.">
        <title>Noviherbaspirillum aridicola sp. nov., isolated from an arid soil in Pakistan.</title>
        <authorList>
            <person name="Khan I.U."/>
            <person name="Saqib M."/>
            <person name="Amin A."/>
            <person name="Hussain F."/>
            <person name="Li L."/>
            <person name="Liu Y.H."/>
            <person name="Fang B.Z."/>
            <person name="Ahmed I."/>
            <person name="Li W.J."/>
        </authorList>
    </citation>
    <scope>NUCLEOTIDE SEQUENCE [LARGE SCALE GENOMIC DNA]</scope>
    <source>
        <strain evidence="14 15">NCCP-691</strain>
    </source>
</reference>
<evidence type="ECO:0000256" key="8">
    <source>
        <dbReference type="ARBA" id="ARBA00023136"/>
    </source>
</evidence>